<evidence type="ECO:0008006" key="6">
    <source>
        <dbReference type="Google" id="ProtNLM"/>
    </source>
</evidence>
<evidence type="ECO:0000256" key="1">
    <source>
        <dbReference type="ARBA" id="ARBA00022737"/>
    </source>
</evidence>
<keyword evidence="1" id="KW-0677">Repeat</keyword>
<name>A0A453DJE2_AEGTS</name>
<dbReference type="Gramene" id="AET2Gv21267300.7">
    <property type="protein sequence ID" value="AET2Gv21267300.7"/>
    <property type="gene ID" value="AET2Gv21267300"/>
</dbReference>
<protein>
    <recommendedName>
        <fullName evidence="6">Neprosin domain-containing protein</fullName>
    </recommendedName>
</protein>
<reference evidence="5" key="1">
    <citation type="journal article" date="2014" name="Science">
        <title>Ancient hybridizations among the ancestral genomes of bread wheat.</title>
        <authorList>
            <consortium name="International Wheat Genome Sequencing Consortium,"/>
            <person name="Marcussen T."/>
            <person name="Sandve S.R."/>
            <person name="Heier L."/>
            <person name="Spannagl M."/>
            <person name="Pfeifer M."/>
            <person name="Jakobsen K.S."/>
            <person name="Wulff B.B."/>
            <person name="Steuernagel B."/>
            <person name="Mayer K.F."/>
            <person name="Olsen O.A."/>
        </authorList>
    </citation>
    <scope>NUCLEOTIDE SEQUENCE [LARGE SCALE GENOMIC DNA]</scope>
    <source>
        <strain evidence="5">cv. AL8/78</strain>
    </source>
</reference>
<dbReference type="SUPFAM" id="SSF50985">
    <property type="entry name" value="RCC1/BLIP-II"/>
    <property type="match status" value="1"/>
</dbReference>
<dbReference type="InterPro" id="IPR009091">
    <property type="entry name" value="RCC1/BLIP-II"/>
</dbReference>
<dbReference type="InterPro" id="IPR000408">
    <property type="entry name" value="Reg_chr_condens"/>
</dbReference>
<dbReference type="Proteomes" id="UP000015105">
    <property type="component" value="Chromosome 2D"/>
</dbReference>
<dbReference type="InterPro" id="IPR051210">
    <property type="entry name" value="Ub_ligase/GEF_domain"/>
</dbReference>
<sequence length="112" mass="12095">MISVSCGVWHSAAVVDVIMMLMQSNASSENLVTWGDGDKYWLGHGGRSLKLKPTRVSSLLIYYNIHKSAFGHTLTIGLTTSGHKSACGSSVYGQLGNPNNDGRYAHLVKDKV</sequence>
<reference evidence="4" key="5">
    <citation type="journal article" date="2021" name="G3 (Bethesda)">
        <title>Aegilops tauschii genome assembly Aet v5.0 features greater sequence contiguity and improved annotation.</title>
        <authorList>
            <person name="Wang L."/>
            <person name="Zhu T."/>
            <person name="Rodriguez J.C."/>
            <person name="Deal K.R."/>
            <person name="Dubcovsky J."/>
            <person name="McGuire P.E."/>
            <person name="Lux T."/>
            <person name="Spannagl M."/>
            <person name="Mayer K.F.X."/>
            <person name="Baldrich P."/>
            <person name="Meyers B.C."/>
            <person name="Huo N."/>
            <person name="Gu Y.Q."/>
            <person name="Zhou H."/>
            <person name="Devos K.M."/>
            <person name="Bennetzen J.L."/>
            <person name="Unver T."/>
            <person name="Budak H."/>
            <person name="Gulick P.J."/>
            <person name="Galiba G."/>
            <person name="Kalapos B."/>
            <person name="Nelson D.R."/>
            <person name="Li P."/>
            <person name="You F.M."/>
            <person name="Luo M.C."/>
            <person name="Dvorak J."/>
        </authorList>
    </citation>
    <scope>NUCLEOTIDE SEQUENCE [LARGE SCALE GENOMIC DNA]</scope>
    <source>
        <strain evidence="4">cv. AL8/78</strain>
    </source>
</reference>
<dbReference type="PANTHER" id="PTHR22870:SF468">
    <property type="entry name" value="OS04G0686200 PROTEIN"/>
    <property type="match status" value="1"/>
</dbReference>
<dbReference type="EnsemblPlants" id="AET2Gv21267300.7">
    <property type="protein sequence ID" value="AET2Gv21267300.7"/>
    <property type="gene ID" value="AET2Gv21267300"/>
</dbReference>
<evidence type="ECO:0000313" key="5">
    <source>
        <dbReference type="Proteomes" id="UP000015105"/>
    </source>
</evidence>
<evidence type="ECO:0000256" key="3">
    <source>
        <dbReference type="SAM" id="SignalP"/>
    </source>
</evidence>
<keyword evidence="3" id="KW-0732">Signal</keyword>
<feature type="chain" id="PRO_5019227056" description="Neprosin domain-containing protein" evidence="3">
    <location>
        <begin position="29"/>
        <end position="112"/>
    </location>
</feature>
<dbReference type="PROSITE" id="PS00626">
    <property type="entry name" value="RCC1_2"/>
    <property type="match status" value="1"/>
</dbReference>
<reference evidence="5" key="2">
    <citation type="journal article" date="2017" name="Nat. Plants">
        <title>The Aegilops tauschii genome reveals multiple impacts of transposons.</title>
        <authorList>
            <person name="Zhao G."/>
            <person name="Zou C."/>
            <person name="Li K."/>
            <person name="Wang K."/>
            <person name="Li T."/>
            <person name="Gao L."/>
            <person name="Zhang X."/>
            <person name="Wang H."/>
            <person name="Yang Z."/>
            <person name="Liu X."/>
            <person name="Jiang W."/>
            <person name="Mao L."/>
            <person name="Kong X."/>
            <person name="Jiao Y."/>
            <person name="Jia J."/>
        </authorList>
    </citation>
    <scope>NUCLEOTIDE SEQUENCE [LARGE SCALE GENOMIC DNA]</scope>
    <source>
        <strain evidence="5">cv. AL8/78</strain>
    </source>
</reference>
<dbReference type="Gene3D" id="2.130.10.30">
    <property type="entry name" value="Regulator of chromosome condensation 1/beta-lactamase-inhibitor protein II"/>
    <property type="match status" value="1"/>
</dbReference>
<evidence type="ECO:0000256" key="2">
    <source>
        <dbReference type="PROSITE-ProRule" id="PRU00235"/>
    </source>
</evidence>
<dbReference type="AlphaFoldDB" id="A0A453DJE2"/>
<accession>A0A453DJE2</accession>
<evidence type="ECO:0000313" key="4">
    <source>
        <dbReference type="EnsemblPlants" id="AET2Gv21267300.7"/>
    </source>
</evidence>
<reference evidence="4" key="4">
    <citation type="submission" date="2019-03" db="UniProtKB">
        <authorList>
            <consortium name="EnsemblPlants"/>
        </authorList>
    </citation>
    <scope>IDENTIFICATION</scope>
</reference>
<proteinExistence type="predicted"/>
<feature type="repeat" description="RCC1" evidence="2">
    <location>
        <begin position="29"/>
        <end position="81"/>
    </location>
</feature>
<dbReference type="Pfam" id="PF00415">
    <property type="entry name" value="RCC1"/>
    <property type="match status" value="1"/>
</dbReference>
<feature type="signal peptide" evidence="3">
    <location>
        <begin position="1"/>
        <end position="28"/>
    </location>
</feature>
<dbReference type="PANTHER" id="PTHR22870">
    <property type="entry name" value="REGULATOR OF CHROMOSOME CONDENSATION"/>
    <property type="match status" value="1"/>
</dbReference>
<reference evidence="4" key="3">
    <citation type="journal article" date="2017" name="Nature">
        <title>Genome sequence of the progenitor of the wheat D genome Aegilops tauschii.</title>
        <authorList>
            <person name="Luo M.C."/>
            <person name="Gu Y.Q."/>
            <person name="Puiu D."/>
            <person name="Wang H."/>
            <person name="Twardziok S.O."/>
            <person name="Deal K.R."/>
            <person name="Huo N."/>
            <person name="Zhu T."/>
            <person name="Wang L."/>
            <person name="Wang Y."/>
            <person name="McGuire P.E."/>
            <person name="Liu S."/>
            <person name="Long H."/>
            <person name="Ramasamy R.K."/>
            <person name="Rodriguez J.C."/>
            <person name="Van S.L."/>
            <person name="Yuan L."/>
            <person name="Wang Z."/>
            <person name="Xia Z."/>
            <person name="Xiao L."/>
            <person name="Anderson O.D."/>
            <person name="Ouyang S."/>
            <person name="Liang Y."/>
            <person name="Zimin A.V."/>
            <person name="Pertea G."/>
            <person name="Qi P."/>
            <person name="Bennetzen J.L."/>
            <person name="Dai X."/>
            <person name="Dawson M.W."/>
            <person name="Muller H.G."/>
            <person name="Kugler K."/>
            <person name="Rivarola-Duarte L."/>
            <person name="Spannagl M."/>
            <person name="Mayer K.F.X."/>
            <person name="Lu F.H."/>
            <person name="Bevan M.W."/>
            <person name="Leroy P."/>
            <person name="Li P."/>
            <person name="You F.M."/>
            <person name="Sun Q."/>
            <person name="Liu Z."/>
            <person name="Lyons E."/>
            <person name="Wicker T."/>
            <person name="Salzberg S.L."/>
            <person name="Devos K.M."/>
            <person name="Dvorak J."/>
        </authorList>
    </citation>
    <scope>NUCLEOTIDE SEQUENCE [LARGE SCALE GENOMIC DNA]</scope>
    <source>
        <strain evidence="4">cv. AL8/78</strain>
    </source>
</reference>
<organism evidence="4 5">
    <name type="scientific">Aegilops tauschii subsp. strangulata</name>
    <name type="common">Goatgrass</name>
    <dbReference type="NCBI Taxonomy" id="200361"/>
    <lineage>
        <taxon>Eukaryota</taxon>
        <taxon>Viridiplantae</taxon>
        <taxon>Streptophyta</taxon>
        <taxon>Embryophyta</taxon>
        <taxon>Tracheophyta</taxon>
        <taxon>Spermatophyta</taxon>
        <taxon>Magnoliopsida</taxon>
        <taxon>Liliopsida</taxon>
        <taxon>Poales</taxon>
        <taxon>Poaceae</taxon>
        <taxon>BOP clade</taxon>
        <taxon>Pooideae</taxon>
        <taxon>Triticodae</taxon>
        <taxon>Triticeae</taxon>
        <taxon>Triticinae</taxon>
        <taxon>Aegilops</taxon>
    </lineage>
</organism>
<dbReference type="PROSITE" id="PS50012">
    <property type="entry name" value="RCC1_3"/>
    <property type="match status" value="1"/>
</dbReference>
<keyword evidence="5" id="KW-1185">Reference proteome</keyword>